<protein>
    <submittedName>
        <fullName evidence="1">32426_t:CDS:1</fullName>
    </submittedName>
</protein>
<reference evidence="1 2" key="1">
    <citation type="submission" date="2021-06" db="EMBL/GenBank/DDBJ databases">
        <authorList>
            <person name="Kallberg Y."/>
            <person name="Tangrot J."/>
            <person name="Rosling A."/>
        </authorList>
    </citation>
    <scope>NUCLEOTIDE SEQUENCE [LARGE SCALE GENOMIC DNA]</scope>
    <source>
        <strain evidence="1 2">120-4 pot B 10/14</strain>
    </source>
</reference>
<dbReference type="EMBL" id="CAJVQB010000048">
    <property type="protein sequence ID" value="CAG8461327.1"/>
    <property type="molecule type" value="Genomic_DNA"/>
</dbReference>
<gene>
    <name evidence="1" type="ORF">GMARGA_LOCUS320</name>
</gene>
<evidence type="ECO:0000313" key="1">
    <source>
        <dbReference type="EMBL" id="CAG8461327.1"/>
    </source>
</evidence>
<comment type="caution">
    <text evidence="1">The sequence shown here is derived from an EMBL/GenBank/DDBJ whole genome shotgun (WGS) entry which is preliminary data.</text>
</comment>
<dbReference type="Proteomes" id="UP000789901">
    <property type="component" value="Unassembled WGS sequence"/>
</dbReference>
<keyword evidence="2" id="KW-1185">Reference proteome</keyword>
<evidence type="ECO:0000313" key="2">
    <source>
        <dbReference type="Proteomes" id="UP000789901"/>
    </source>
</evidence>
<accession>A0ABM8VW58</accession>
<sequence length="161" mass="18392">MPSYTNTEPDLFNLNTLLSKHGDKLKTTKTFNLNQPNTATFTKPIPIPQLKELATKTAKKSTNDGIQDLNLENALQYLITLNINSHILARVIIYYDIQNQPRISIKSIKEKYNTACFLQAEEFIISYYKITIPNANDNMLFFSPKATNHDDHTDETTPPPF</sequence>
<name>A0ABM8VW58_GIGMA</name>
<proteinExistence type="predicted"/>
<organism evidence="1 2">
    <name type="scientific">Gigaspora margarita</name>
    <dbReference type="NCBI Taxonomy" id="4874"/>
    <lineage>
        <taxon>Eukaryota</taxon>
        <taxon>Fungi</taxon>
        <taxon>Fungi incertae sedis</taxon>
        <taxon>Mucoromycota</taxon>
        <taxon>Glomeromycotina</taxon>
        <taxon>Glomeromycetes</taxon>
        <taxon>Diversisporales</taxon>
        <taxon>Gigasporaceae</taxon>
        <taxon>Gigaspora</taxon>
    </lineage>
</organism>